<gene>
    <name evidence="3" type="ORF">CK203_098675</name>
</gene>
<feature type="compositionally biased region" description="Basic and acidic residues" evidence="1">
    <location>
        <begin position="399"/>
        <end position="416"/>
    </location>
</feature>
<evidence type="ECO:0000259" key="2">
    <source>
        <dbReference type="Pfam" id="PF04937"/>
    </source>
</evidence>
<feature type="compositionally biased region" description="Polar residues" evidence="1">
    <location>
        <begin position="367"/>
        <end position="394"/>
    </location>
</feature>
<organism evidence="3 4">
    <name type="scientific">Vitis vinifera</name>
    <name type="common">Grape</name>
    <dbReference type="NCBI Taxonomy" id="29760"/>
    <lineage>
        <taxon>Eukaryota</taxon>
        <taxon>Viridiplantae</taxon>
        <taxon>Streptophyta</taxon>
        <taxon>Embryophyta</taxon>
        <taxon>Tracheophyta</taxon>
        <taxon>Spermatophyta</taxon>
        <taxon>Magnoliopsida</taxon>
        <taxon>eudicotyledons</taxon>
        <taxon>Gunneridae</taxon>
        <taxon>Pentapetalae</taxon>
        <taxon>rosids</taxon>
        <taxon>Vitales</taxon>
        <taxon>Vitaceae</taxon>
        <taxon>Viteae</taxon>
        <taxon>Vitis</taxon>
    </lineage>
</organism>
<dbReference type="Pfam" id="PF04937">
    <property type="entry name" value="DUF659"/>
    <property type="match status" value="1"/>
</dbReference>
<comment type="caution">
    <text evidence="3">The sequence shown here is derived from an EMBL/GenBank/DDBJ whole genome shotgun (WGS) entry which is preliminary data.</text>
</comment>
<dbReference type="AlphaFoldDB" id="A0A438DIK1"/>
<dbReference type="PANTHER" id="PTHR32166">
    <property type="entry name" value="OSJNBA0013A04.12 PROTEIN"/>
    <property type="match status" value="1"/>
</dbReference>
<proteinExistence type="predicted"/>
<sequence>MGRLISKFFIYDSVAPNKTNSHHFKNMIIGAQQAGMGIEPPSPYEIKNKYLEMEYKDMEDYVIQQREKWKIYGCTIMSDGWTRPTRLSIINFMAYSKESTVFLKLVDASNNIKDHKYIYKLLKNVIKEVGVDNVVQIAIDNGSAFVKVGKLLMKKFNLYWTPCAAHCINLMLEDIGKRPSIVEPLYVVLRIIDSEVVPTMSFVYKLMQVMKENLNRQQVSDWIFKILKGRWEKTLQHPLHATVFAKLDPNAESVGQFGNELVLFRDAKRGFGDRAAVASRSTMVPENDRVAEKDYFDLLNISVEVGEKEENRLFQWVKPIHLDDEVGNPDPRIAAHAQEFEVDVERVLSEEVHSESFSKDTEDSFQGALNSHQEVDSTSIGQSSRPSAVGTSASGYDGSRGETDDGSDHVRGDIGERQQNIGAIGKPNRGREWTMTPYNEELLSGIFESMSIGTQFSDFSNEANVYPLYVMGYGQPSSSTDEEYGMLSYPLTA</sequence>
<evidence type="ECO:0000313" key="3">
    <source>
        <dbReference type="EMBL" id="RVW35297.1"/>
    </source>
</evidence>
<dbReference type="PANTHER" id="PTHR32166:SF122">
    <property type="entry name" value="OS09G0499600 PROTEIN"/>
    <property type="match status" value="1"/>
</dbReference>
<evidence type="ECO:0000313" key="4">
    <source>
        <dbReference type="Proteomes" id="UP000288805"/>
    </source>
</evidence>
<name>A0A438DIK1_VITVI</name>
<feature type="region of interest" description="Disordered" evidence="1">
    <location>
        <begin position="351"/>
        <end position="431"/>
    </location>
</feature>
<dbReference type="InterPro" id="IPR012337">
    <property type="entry name" value="RNaseH-like_sf"/>
</dbReference>
<dbReference type="SUPFAM" id="SSF53098">
    <property type="entry name" value="Ribonuclease H-like"/>
    <property type="match status" value="1"/>
</dbReference>
<dbReference type="Proteomes" id="UP000288805">
    <property type="component" value="Unassembled WGS sequence"/>
</dbReference>
<accession>A0A438DIK1</accession>
<feature type="compositionally biased region" description="Basic and acidic residues" evidence="1">
    <location>
        <begin position="351"/>
        <end position="362"/>
    </location>
</feature>
<protein>
    <recommendedName>
        <fullName evidence="2">DUF659 domain-containing protein</fullName>
    </recommendedName>
</protein>
<dbReference type="InterPro" id="IPR007021">
    <property type="entry name" value="DUF659"/>
</dbReference>
<evidence type="ECO:0000256" key="1">
    <source>
        <dbReference type="SAM" id="MobiDB-lite"/>
    </source>
</evidence>
<feature type="domain" description="DUF659" evidence="2">
    <location>
        <begin position="41"/>
        <end position="183"/>
    </location>
</feature>
<reference evidence="3 4" key="1">
    <citation type="journal article" date="2018" name="PLoS Genet.">
        <title>Population sequencing reveals clonal diversity and ancestral inbreeding in the grapevine cultivar Chardonnay.</title>
        <authorList>
            <person name="Roach M.J."/>
            <person name="Johnson D.L."/>
            <person name="Bohlmann J."/>
            <person name="van Vuuren H.J."/>
            <person name="Jones S.J."/>
            <person name="Pretorius I.S."/>
            <person name="Schmidt S.A."/>
            <person name="Borneman A.R."/>
        </authorList>
    </citation>
    <scope>NUCLEOTIDE SEQUENCE [LARGE SCALE GENOMIC DNA]</scope>
    <source>
        <strain evidence="4">cv. Chardonnay</strain>
        <tissue evidence="3">Leaf</tissue>
    </source>
</reference>
<dbReference type="EMBL" id="QGNW01001608">
    <property type="protein sequence ID" value="RVW35297.1"/>
    <property type="molecule type" value="Genomic_DNA"/>
</dbReference>